<evidence type="ECO:0000256" key="6">
    <source>
        <dbReference type="ARBA" id="ARBA00023069"/>
    </source>
</evidence>
<evidence type="ECO:0000256" key="5">
    <source>
        <dbReference type="ARBA" id="ARBA00022490"/>
    </source>
</evidence>
<dbReference type="PANTHER" id="PTHR21351:SF0">
    <property type="entry name" value="BARDET-BIEDL SYNDROME 5 PROTEIN"/>
    <property type="match status" value="1"/>
</dbReference>
<dbReference type="GO" id="GO:0036064">
    <property type="term" value="C:ciliary basal body"/>
    <property type="evidence" value="ECO:0007669"/>
    <property type="project" value="TreeGrafter"/>
</dbReference>
<accession>A0A154PPF1</accession>
<dbReference type="PANTHER" id="PTHR21351">
    <property type="entry name" value="BARDET-BIEDL SYNDROME PROTEIN 5"/>
    <property type="match status" value="1"/>
</dbReference>
<evidence type="ECO:0000256" key="7">
    <source>
        <dbReference type="ARBA" id="ARBA00023136"/>
    </source>
</evidence>
<evidence type="ECO:0000256" key="9">
    <source>
        <dbReference type="ARBA" id="ARBA00023273"/>
    </source>
</evidence>
<dbReference type="InterPro" id="IPR030804">
    <property type="entry name" value="BBS5/fem-3"/>
</dbReference>
<dbReference type="EMBL" id="KQ435012">
    <property type="protein sequence ID" value="KZC13761.1"/>
    <property type="molecule type" value="Genomic_DNA"/>
</dbReference>
<evidence type="ECO:0000313" key="12">
    <source>
        <dbReference type="Proteomes" id="UP000076502"/>
    </source>
</evidence>
<evidence type="ECO:0000259" key="10">
    <source>
        <dbReference type="SMART" id="SM00683"/>
    </source>
</evidence>
<evidence type="ECO:0000256" key="4">
    <source>
        <dbReference type="ARBA" id="ARBA00022475"/>
    </source>
</evidence>
<keyword evidence="4" id="KW-1003">Cell membrane</keyword>
<reference evidence="11 12" key="1">
    <citation type="submission" date="2015-07" db="EMBL/GenBank/DDBJ databases">
        <title>The genome of Dufourea novaeangliae.</title>
        <authorList>
            <person name="Pan H."/>
            <person name="Kapheim K."/>
        </authorList>
    </citation>
    <scope>NUCLEOTIDE SEQUENCE [LARGE SCALE GENOMIC DNA]</scope>
    <source>
        <strain evidence="11">0120121106</strain>
        <tissue evidence="11">Whole body</tissue>
    </source>
</reference>
<keyword evidence="7" id="KW-0472">Membrane</keyword>
<dbReference type="SMART" id="SM00683">
    <property type="entry name" value="DM16"/>
    <property type="match status" value="2"/>
</dbReference>
<evidence type="ECO:0000256" key="3">
    <source>
        <dbReference type="ARBA" id="ARBA00005822"/>
    </source>
</evidence>
<dbReference type="Proteomes" id="UP000076502">
    <property type="component" value="Unassembled WGS sequence"/>
</dbReference>
<dbReference type="GO" id="GO:0060271">
    <property type="term" value="P:cilium assembly"/>
    <property type="evidence" value="ECO:0007669"/>
    <property type="project" value="TreeGrafter"/>
</dbReference>
<keyword evidence="9" id="KW-0966">Cell projection</keyword>
<sequence>MWQDNEVRFDISYNLMQLRLGEFAADKLDLIEDTKGNAGDSGRLIITNLRIIWHSILLPRINLSIGYNNIIAVNSKTIYILQGKHTQALYILASFRNCRYEFIFTNQDSKSTRHYTSVIGIYRAYTSSRIYREIKLRSGIINEKQLTLLPQETVHSTLQDIWNLSLEQGNIGTFIVTNIRLVWFADMNDQFNVSIPYLVIANITIKNSKFGPTLVIVSTESSGGYILGFRVSPPEKLHILYKEVSTLFKTFEKCPTFGVDYTFEHQAPVQREVHVEQYSEQEDSQIDHLNVFGYYFSEGVHKRKPNVSDYLGLAAEKPTEISTLQNIWELMPQN</sequence>
<dbReference type="STRING" id="178035.A0A154PPF1"/>
<comment type="similarity">
    <text evidence="3">Belongs to the BBS5 family.</text>
</comment>
<name>A0A154PPF1_DUFNO</name>
<keyword evidence="8" id="KW-0206">Cytoskeleton</keyword>
<evidence type="ECO:0000313" key="11">
    <source>
        <dbReference type="EMBL" id="KZC13761.1"/>
    </source>
</evidence>
<organism evidence="11 12">
    <name type="scientific">Dufourea novaeangliae</name>
    <name type="common">Sweat bee</name>
    <dbReference type="NCBI Taxonomy" id="178035"/>
    <lineage>
        <taxon>Eukaryota</taxon>
        <taxon>Metazoa</taxon>
        <taxon>Ecdysozoa</taxon>
        <taxon>Arthropoda</taxon>
        <taxon>Hexapoda</taxon>
        <taxon>Insecta</taxon>
        <taxon>Pterygota</taxon>
        <taxon>Neoptera</taxon>
        <taxon>Endopterygota</taxon>
        <taxon>Hymenoptera</taxon>
        <taxon>Apocrita</taxon>
        <taxon>Aculeata</taxon>
        <taxon>Apoidea</taxon>
        <taxon>Anthophila</taxon>
        <taxon>Halictidae</taxon>
        <taxon>Rophitinae</taxon>
        <taxon>Dufourea</taxon>
    </lineage>
</organism>
<evidence type="ECO:0000256" key="8">
    <source>
        <dbReference type="ARBA" id="ARBA00023212"/>
    </source>
</evidence>
<feature type="domain" description="BBSome complex member BBS5 PH" evidence="10">
    <location>
        <begin position="152"/>
        <end position="206"/>
    </location>
</feature>
<evidence type="ECO:0000256" key="1">
    <source>
        <dbReference type="ARBA" id="ARBA00004309"/>
    </source>
</evidence>
<dbReference type="InterPro" id="IPR006606">
    <property type="entry name" value="BBL5"/>
</dbReference>
<comment type="subcellular location">
    <subcellularLocation>
        <location evidence="1">Cell projection</location>
        <location evidence="1">Cilium membrane</location>
    </subcellularLocation>
    <subcellularLocation>
        <location evidence="2">Cytoplasm</location>
        <location evidence="2">Cytoskeleton</location>
        <location evidence="2">Microtubule organizing center</location>
        <location evidence="2">Centrosome</location>
        <location evidence="2">Centriolar satellite</location>
    </subcellularLocation>
</comment>
<dbReference type="OrthoDB" id="10261999at2759"/>
<keyword evidence="6" id="KW-0969">Cilium</keyword>
<dbReference type="PIRSF" id="PIRSF010072">
    <property type="entry name" value="DUF1448"/>
    <property type="match status" value="1"/>
</dbReference>
<dbReference type="AlphaFoldDB" id="A0A154PPF1"/>
<protein>
    <submittedName>
        <fullName evidence="11">Bardet-Biedl syndrome 5 protein like protein</fullName>
    </submittedName>
</protein>
<dbReference type="GO" id="GO:0034464">
    <property type="term" value="C:BBSome"/>
    <property type="evidence" value="ECO:0007669"/>
    <property type="project" value="InterPro"/>
</dbReference>
<gene>
    <name evidence="11" type="ORF">WN55_05664</name>
</gene>
<dbReference type="InterPro" id="IPR014003">
    <property type="entry name" value="BBS5_PH"/>
</dbReference>
<keyword evidence="12" id="KW-1185">Reference proteome</keyword>
<keyword evidence="5" id="KW-0963">Cytoplasm</keyword>
<dbReference type="GO" id="GO:0034451">
    <property type="term" value="C:centriolar satellite"/>
    <property type="evidence" value="ECO:0007669"/>
    <property type="project" value="UniProtKB-SubCell"/>
</dbReference>
<proteinExistence type="inferred from homology"/>
<dbReference type="GO" id="GO:0032266">
    <property type="term" value="F:phosphatidylinositol-3-phosphate binding"/>
    <property type="evidence" value="ECO:0007669"/>
    <property type="project" value="TreeGrafter"/>
</dbReference>
<dbReference type="Pfam" id="PF07289">
    <property type="entry name" value="BBL5"/>
    <property type="match status" value="1"/>
</dbReference>
<dbReference type="GO" id="GO:0060170">
    <property type="term" value="C:ciliary membrane"/>
    <property type="evidence" value="ECO:0007669"/>
    <property type="project" value="UniProtKB-SubCell"/>
</dbReference>
<feature type="domain" description="BBSome complex member BBS5 PH" evidence="10">
    <location>
        <begin position="22"/>
        <end position="76"/>
    </location>
</feature>
<evidence type="ECO:0000256" key="2">
    <source>
        <dbReference type="ARBA" id="ARBA00004607"/>
    </source>
</evidence>